<sequence length="92" mass="9710">MFDAQVAFFTDSVHALVDAGVNAAELQAEAVKTLMATATVATRQWFMTSKTNDWLTPVAHLVNDGQLELAALPGNARAPAPPENKTAAGTSR</sequence>
<organism evidence="2 3">
    <name type="scientific">Massilia glaciei</name>
    <dbReference type="NCBI Taxonomy" id="1524097"/>
    <lineage>
        <taxon>Bacteria</taxon>
        <taxon>Pseudomonadati</taxon>
        <taxon>Pseudomonadota</taxon>
        <taxon>Betaproteobacteria</taxon>
        <taxon>Burkholderiales</taxon>
        <taxon>Oxalobacteraceae</taxon>
        <taxon>Telluria group</taxon>
        <taxon>Massilia</taxon>
    </lineage>
</organism>
<feature type="region of interest" description="Disordered" evidence="1">
    <location>
        <begin position="73"/>
        <end position="92"/>
    </location>
</feature>
<evidence type="ECO:0000256" key="1">
    <source>
        <dbReference type="SAM" id="MobiDB-lite"/>
    </source>
</evidence>
<gene>
    <name evidence="2" type="ORF">C7C56_018940</name>
</gene>
<keyword evidence="3" id="KW-1185">Reference proteome</keyword>
<comment type="caution">
    <text evidence="2">The sequence shown here is derived from an EMBL/GenBank/DDBJ whole genome shotgun (WGS) entry which is preliminary data.</text>
</comment>
<proteinExistence type="predicted"/>
<dbReference type="EMBL" id="PXWF02000262">
    <property type="protein sequence ID" value="PWF44735.1"/>
    <property type="molecule type" value="Genomic_DNA"/>
</dbReference>
<name>A0A2U2HH33_9BURK</name>
<accession>A0A2U2HH33</accession>
<protein>
    <submittedName>
        <fullName evidence="2">Uncharacterized protein</fullName>
    </submittedName>
</protein>
<reference evidence="2 3" key="1">
    <citation type="submission" date="2018-04" db="EMBL/GenBank/DDBJ databases">
        <title>Massilia violaceinigra sp. nov., a novel purple-pigmented bacterium isolated from Tianshan glacier, Xinjiang, China.</title>
        <authorList>
            <person name="Wang H."/>
        </authorList>
    </citation>
    <scope>NUCLEOTIDE SEQUENCE [LARGE SCALE GENOMIC DNA]</scope>
    <source>
        <strain evidence="2 3">B448-2</strain>
    </source>
</reference>
<evidence type="ECO:0000313" key="3">
    <source>
        <dbReference type="Proteomes" id="UP000241421"/>
    </source>
</evidence>
<dbReference type="Proteomes" id="UP000241421">
    <property type="component" value="Unassembled WGS sequence"/>
</dbReference>
<dbReference type="AlphaFoldDB" id="A0A2U2HH33"/>
<evidence type="ECO:0000313" key="2">
    <source>
        <dbReference type="EMBL" id="PWF44735.1"/>
    </source>
</evidence>